<evidence type="ECO:0000313" key="1">
    <source>
        <dbReference type="EMBL" id="MBB4000362.1"/>
    </source>
</evidence>
<dbReference type="InterPro" id="IPR021232">
    <property type="entry name" value="DUF2735"/>
</dbReference>
<evidence type="ECO:0000313" key="2">
    <source>
        <dbReference type="Proteomes" id="UP000542776"/>
    </source>
</evidence>
<dbReference type="EMBL" id="JACIEK010000019">
    <property type="protein sequence ID" value="MBB4000362.1"/>
    <property type="molecule type" value="Genomic_DNA"/>
</dbReference>
<reference evidence="1 2" key="1">
    <citation type="submission" date="2020-08" db="EMBL/GenBank/DDBJ databases">
        <title>Genomic Encyclopedia of Type Strains, Phase IV (KMG-IV): sequencing the most valuable type-strain genomes for metagenomic binning, comparative biology and taxonomic classification.</title>
        <authorList>
            <person name="Goeker M."/>
        </authorList>
    </citation>
    <scope>NUCLEOTIDE SEQUENCE [LARGE SCALE GENOMIC DNA]</scope>
    <source>
        <strain evidence="1 2">DSM 102238</strain>
    </source>
</reference>
<dbReference type="Proteomes" id="UP000542776">
    <property type="component" value="Unassembled WGS sequence"/>
</dbReference>
<accession>A0A7W6MM10</accession>
<dbReference type="AlphaFoldDB" id="A0A7W6MM10"/>
<gene>
    <name evidence="1" type="ORF">GGR04_004239</name>
</gene>
<name>A0A7W6MM10_9HYPH</name>
<evidence type="ECO:0008006" key="3">
    <source>
        <dbReference type="Google" id="ProtNLM"/>
    </source>
</evidence>
<dbReference type="Pfam" id="PF10931">
    <property type="entry name" value="DUF2735"/>
    <property type="match status" value="1"/>
</dbReference>
<keyword evidence="2" id="KW-1185">Reference proteome</keyword>
<proteinExistence type="predicted"/>
<dbReference type="RefSeq" id="WP_183202143.1">
    <property type="nucleotide sequence ID" value="NZ_JACIEK010000019.1"/>
</dbReference>
<protein>
    <recommendedName>
        <fullName evidence="3">DUF2735 domain-containing protein</fullName>
    </recommendedName>
</protein>
<sequence>MLTNAYPQSAVIIPFPNRQLSVSGRDRSIERSPVPTQVCSEAFDSWYHQAAIDEDTAKKS</sequence>
<organism evidence="1 2">
    <name type="scientific">Aureimonas pseudogalii</name>
    <dbReference type="NCBI Taxonomy" id="1744844"/>
    <lineage>
        <taxon>Bacteria</taxon>
        <taxon>Pseudomonadati</taxon>
        <taxon>Pseudomonadota</taxon>
        <taxon>Alphaproteobacteria</taxon>
        <taxon>Hyphomicrobiales</taxon>
        <taxon>Aurantimonadaceae</taxon>
        <taxon>Aureimonas</taxon>
    </lineage>
</organism>
<comment type="caution">
    <text evidence="1">The sequence shown here is derived from an EMBL/GenBank/DDBJ whole genome shotgun (WGS) entry which is preliminary data.</text>
</comment>